<dbReference type="OrthoDB" id="3269637at2759"/>
<evidence type="ECO:0000313" key="3">
    <source>
        <dbReference type="EMBL" id="TFY66813.1"/>
    </source>
</evidence>
<reference evidence="3 4" key="1">
    <citation type="submission" date="2019-02" db="EMBL/GenBank/DDBJ databases">
        <title>Genome sequencing of the rare red list fungi Dentipellis fragilis.</title>
        <authorList>
            <person name="Buettner E."/>
            <person name="Kellner H."/>
        </authorList>
    </citation>
    <scope>NUCLEOTIDE SEQUENCE [LARGE SCALE GENOMIC DNA]</scope>
    <source>
        <strain evidence="3 4">DSM 105465</strain>
    </source>
</reference>
<evidence type="ECO:0000313" key="4">
    <source>
        <dbReference type="Proteomes" id="UP000298327"/>
    </source>
</evidence>
<protein>
    <recommendedName>
        <fullName evidence="2">HNH nuclease domain-containing protein</fullName>
    </recommendedName>
</protein>
<name>A0A4Y9YYX2_9AGAM</name>
<feature type="region of interest" description="Disordered" evidence="1">
    <location>
        <begin position="387"/>
        <end position="412"/>
    </location>
</feature>
<dbReference type="Pfam" id="PF13391">
    <property type="entry name" value="HNH_2"/>
    <property type="match status" value="1"/>
</dbReference>
<keyword evidence="4" id="KW-1185">Reference proteome</keyword>
<dbReference type="AlphaFoldDB" id="A0A4Y9YYX2"/>
<dbReference type="Proteomes" id="UP000298327">
    <property type="component" value="Unassembled WGS sequence"/>
</dbReference>
<evidence type="ECO:0000256" key="1">
    <source>
        <dbReference type="SAM" id="MobiDB-lite"/>
    </source>
</evidence>
<sequence>MNSEPSSIFLHPPMMSTPTKVIHVSTQLPTDGNPSNLDLDNWVWKRCLTFPVDALLALKFSNKPYKWIRYATGVVLGAEGTLSRQDDESLDLEPDLDSLNHLPDVTDLCYRVEVSNEEGRSTRRIFPLDPDFAASRITGTSTADAPCCADFRAEVSRRDGDSCVATGLPSEVCDAVHLVAHCKGDDYIEDIIRHRQQGTEDVIEEIDDERNGLFLNKCLHAVLGKGFAILKTPNFAMVTKDVIQAGTETVGTTRYTAHLFNVNYLGSEVSGLLLGGPSGSAIRVPARDEDMASWPPDVLFDAVYASAVSRHFGGPMKDLRECLEPFQRLYYPVEGPMSKEEAERKQSAEKRHAKRSDAAPEEMDNMDTVFYLWHVSAGISADMLARRREEEAAKRREASVAKVESWRDSVPT</sequence>
<comment type="caution">
    <text evidence="3">The sequence shown here is derived from an EMBL/GenBank/DDBJ whole genome shotgun (WGS) entry which is preliminary data.</text>
</comment>
<proteinExistence type="predicted"/>
<gene>
    <name evidence="3" type="ORF">EVG20_g4279</name>
</gene>
<dbReference type="EMBL" id="SEOQ01000216">
    <property type="protein sequence ID" value="TFY66813.1"/>
    <property type="molecule type" value="Genomic_DNA"/>
</dbReference>
<accession>A0A4Y9YYX2</accession>
<feature type="compositionally biased region" description="Basic and acidic residues" evidence="1">
    <location>
        <begin position="337"/>
        <end position="358"/>
    </location>
</feature>
<feature type="domain" description="HNH nuclease" evidence="2">
    <location>
        <begin position="163"/>
        <end position="226"/>
    </location>
</feature>
<dbReference type="InterPro" id="IPR003615">
    <property type="entry name" value="HNH_nuc"/>
</dbReference>
<evidence type="ECO:0000259" key="2">
    <source>
        <dbReference type="Pfam" id="PF13391"/>
    </source>
</evidence>
<feature type="region of interest" description="Disordered" evidence="1">
    <location>
        <begin position="337"/>
        <end position="361"/>
    </location>
</feature>
<organism evidence="3 4">
    <name type="scientific">Dentipellis fragilis</name>
    <dbReference type="NCBI Taxonomy" id="205917"/>
    <lineage>
        <taxon>Eukaryota</taxon>
        <taxon>Fungi</taxon>
        <taxon>Dikarya</taxon>
        <taxon>Basidiomycota</taxon>
        <taxon>Agaricomycotina</taxon>
        <taxon>Agaricomycetes</taxon>
        <taxon>Russulales</taxon>
        <taxon>Hericiaceae</taxon>
        <taxon>Dentipellis</taxon>
    </lineage>
</organism>